<feature type="domain" description="Glutamine amidotransferase type-2" evidence="5">
    <location>
        <begin position="2"/>
        <end position="220"/>
    </location>
</feature>
<name>A0A5N6AEH9_9ACTN</name>
<keyword evidence="7" id="KW-1185">Reference proteome</keyword>
<evidence type="ECO:0000256" key="1">
    <source>
        <dbReference type="ARBA" id="ARBA00001031"/>
    </source>
</evidence>
<dbReference type="Gene3D" id="3.60.20.10">
    <property type="entry name" value="Glutamine Phosphoribosylpyrophosphate, subunit 1, domain 1"/>
    <property type="match status" value="1"/>
</dbReference>
<dbReference type="RefSeq" id="WP_139667108.1">
    <property type="nucleotide sequence ID" value="NZ_VDLY02000005.1"/>
</dbReference>
<comment type="caution">
    <text evidence="6">The sequence shown here is derived from an EMBL/GenBank/DDBJ whole genome shotgun (WGS) entry which is preliminary data.</text>
</comment>
<sequence>MCGIVGYTGVQSALDMVLAQLGRVRRPEHDACGVAVLADGGLACSPPAASLTALTEGLRTRPLPTGGCGIGLSRDSRDDPEHAGPQLDEAGRVAVALVGEPTNGPALAEELTERGHPLRTGTVGEAVARLLAEAFSSAYEPAEAARQLCRALDGDFALLALHADAPDTVVAARRGLPLTVGLGAGEALLASDAAALEAQRPQEVVSLDATPGEQVVLLRREWDEVRCEITDAEGGVLRA</sequence>
<evidence type="ECO:0000313" key="6">
    <source>
        <dbReference type="EMBL" id="KAB8167224.1"/>
    </source>
</evidence>
<evidence type="ECO:0000256" key="4">
    <source>
        <dbReference type="ARBA" id="ARBA00022962"/>
    </source>
</evidence>
<keyword evidence="3" id="KW-0808">Transferase</keyword>
<dbReference type="Proteomes" id="UP000314251">
    <property type="component" value="Unassembled WGS sequence"/>
</dbReference>
<accession>A0A5N6AEH9</accession>
<dbReference type="InterPro" id="IPR017932">
    <property type="entry name" value="GATase_2_dom"/>
</dbReference>
<reference evidence="6" key="1">
    <citation type="submission" date="2019-10" db="EMBL/GenBank/DDBJ databases">
        <title>Nonomuraea sp. nov., isolated from Phyllanthus amarus.</title>
        <authorList>
            <person name="Klykleung N."/>
            <person name="Tanasupawat S."/>
        </authorList>
    </citation>
    <scope>NUCLEOTIDE SEQUENCE [LARGE SCALE GENOMIC DNA]</scope>
    <source>
        <strain evidence="6">3MP-10</strain>
    </source>
</reference>
<dbReference type="GO" id="GO:0004360">
    <property type="term" value="F:glutamine-fructose-6-phosphate transaminase (isomerizing) activity"/>
    <property type="evidence" value="ECO:0007669"/>
    <property type="project" value="UniProtKB-EC"/>
</dbReference>
<dbReference type="EMBL" id="VDLY02000005">
    <property type="protein sequence ID" value="KAB8167224.1"/>
    <property type="molecule type" value="Genomic_DNA"/>
</dbReference>
<evidence type="ECO:0000256" key="3">
    <source>
        <dbReference type="ARBA" id="ARBA00022679"/>
    </source>
</evidence>
<evidence type="ECO:0000256" key="2">
    <source>
        <dbReference type="ARBA" id="ARBA00012916"/>
    </source>
</evidence>
<dbReference type="OrthoDB" id="4187770at2"/>
<dbReference type="PROSITE" id="PS51278">
    <property type="entry name" value="GATASE_TYPE_2"/>
    <property type="match status" value="1"/>
</dbReference>
<dbReference type="InterPro" id="IPR029055">
    <property type="entry name" value="Ntn_hydrolases_N"/>
</dbReference>
<keyword evidence="4" id="KW-0315">Glutamine amidotransferase</keyword>
<proteinExistence type="predicted"/>
<dbReference type="SUPFAM" id="SSF56235">
    <property type="entry name" value="N-terminal nucleophile aminohydrolases (Ntn hydrolases)"/>
    <property type="match status" value="1"/>
</dbReference>
<dbReference type="Pfam" id="PF13537">
    <property type="entry name" value="GATase_7"/>
    <property type="match status" value="1"/>
</dbReference>
<evidence type="ECO:0000259" key="5">
    <source>
        <dbReference type="PROSITE" id="PS51278"/>
    </source>
</evidence>
<dbReference type="AlphaFoldDB" id="A0A5N6AEH9"/>
<dbReference type="PANTHER" id="PTHR10937">
    <property type="entry name" value="GLUCOSAMINE--FRUCTOSE-6-PHOSPHATE AMINOTRANSFERASE, ISOMERIZING"/>
    <property type="match status" value="1"/>
</dbReference>
<dbReference type="EC" id="2.6.1.16" evidence="2"/>
<evidence type="ECO:0000313" key="7">
    <source>
        <dbReference type="Proteomes" id="UP000314251"/>
    </source>
</evidence>
<protein>
    <recommendedName>
        <fullName evidence="2">glutamine--fructose-6-phosphate transaminase (isomerizing)</fullName>
        <ecNumber evidence="2">2.6.1.16</ecNumber>
    </recommendedName>
</protein>
<gene>
    <name evidence="6" type="ORF">FH607_010085</name>
</gene>
<organism evidence="6 7">
    <name type="scientific">Streptomyces mimosae</name>
    <dbReference type="NCBI Taxonomy" id="2586635"/>
    <lineage>
        <taxon>Bacteria</taxon>
        <taxon>Bacillati</taxon>
        <taxon>Actinomycetota</taxon>
        <taxon>Actinomycetes</taxon>
        <taxon>Kitasatosporales</taxon>
        <taxon>Streptomycetaceae</taxon>
        <taxon>Streptomyces</taxon>
    </lineage>
</organism>
<comment type="catalytic activity">
    <reaction evidence="1">
        <text>D-fructose 6-phosphate + L-glutamine = D-glucosamine 6-phosphate + L-glutamate</text>
        <dbReference type="Rhea" id="RHEA:13237"/>
        <dbReference type="ChEBI" id="CHEBI:29985"/>
        <dbReference type="ChEBI" id="CHEBI:58359"/>
        <dbReference type="ChEBI" id="CHEBI:58725"/>
        <dbReference type="ChEBI" id="CHEBI:61527"/>
        <dbReference type="EC" id="2.6.1.16"/>
    </reaction>
</comment>
<keyword evidence="6" id="KW-0032">Aminotransferase</keyword>